<feature type="domain" description="ABC transporter" evidence="4">
    <location>
        <begin position="327"/>
        <end position="560"/>
    </location>
</feature>
<dbReference type="Pfam" id="PF00005">
    <property type="entry name" value="ABC_tran"/>
    <property type="match status" value="2"/>
</dbReference>
<dbReference type="SMART" id="SM00382">
    <property type="entry name" value="AAA"/>
    <property type="match status" value="2"/>
</dbReference>
<dbReference type="InterPro" id="IPR027417">
    <property type="entry name" value="P-loop_NTPase"/>
</dbReference>
<evidence type="ECO:0000313" key="5">
    <source>
        <dbReference type="EMBL" id="KAF3136130.1"/>
    </source>
</evidence>
<evidence type="ECO:0000256" key="1">
    <source>
        <dbReference type="ARBA" id="ARBA00022741"/>
    </source>
</evidence>
<evidence type="ECO:0000313" key="6">
    <source>
        <dbReference type="Proteomes" id="UP000480548"/>
    </source>
</evidence>
<dbReference type="Gene3D" id="3.40.50.300">
    <property type="entry name" value="P-loop containing nucleotide triphosphate hydrolases"/>
    <property type="match status" value="2"/>
</dbReference>
<dbReference type="PANTHER" id="PTHR43514">
    <property type="entry name" value="ABC TRANSPORTER I FAMILY MEMBER 10"/>
    <property type="match status" value="1"/>
</dbReference>
<feature type="region of interest" description="Disordered" evidence="3">
    <location>
        <begin position="305"/>
        <end position="324"/>
    </location>
</feature>
<feature type="compositionally biased region" description="Basic and acidic residues" evidence="3">
    <location>
        <begin position="308"/>
        <end position="324"/>
    </location>
</feature>
<sequence length="560" mass="62570">MSSPLIRIVNSTFQRTKTGPIFFPNLNFTLESITSRTPLTKPQRWSIIGPSNSGKSTFLQVLQGSHICTPIVGRTYPALTDKKKYAGSSIARVDFSAQGAFGESVKGEYMSSRYESRRGATDLTLRQWLERTALHLPLYTDNFDFESHVATKAADVPLETVTTGLRLTGLLDQPVSTLSNGQGRRARIAQALLRGVDLLLLDEPFMGLDPWSTERLSGLLKTISSLEAANDTSQIASQVVVTQRPQDHLPDWVTHIAYLQDSKVLTMGERDEVIAKTSERGIRIGDGDKRNDGILHKVYGTGVSIPSEDAKTEPTKTSEEGKKEPVVEMSGIQISYRDREILKNFSWTIKRGDRWGLFGPNGSGKTTLLAIITSDHPLSYSQPVKLFGRPRLPEKGVPGISVFELQSLIGHSSPEIHQFFPRRRSLRKCVESAWADTFITKPHFPPDGERIIDDIFKFFDISPEEQNREFGECGVSTQRLALFMRAVIKKPDIVILDEAFSGMDENLRDKCMKWLEEGLEERQALIVVSHLDGEVPRVVDKWVRLREAGEGESAVFGKRA</sequence>
<gene>
    <name evidence="5" type="ORF">TWF703_005775</name>
</gene>
<accession>A0A7C8NVW6</accession>
<name>A0A7C8NVW6_ORBOL</name>
<dbReference type="PANTHER" id="PTHR43514:SF4">
    <property type="entry name" value="ABC TRANSPORTER I FAMILY MEMBER 10"/>
    <property type="match status" value="1"/>
</dbReference>
<dbReference type="GO" id="GO:0005524">
    <property type="term" value="F:ATP binding"/>
    <property type="evidence" value="ECO:0007669"/>
    <property type="project" value="UniProtKB-KW"/>
</dbReference>
<dbReference type="PROSITE" id="PS50893">
    <property type="entry name" value="ABC_TRANSPORTER_2"/>
    <property type="match status" value="2"/>
</dbReference>
<dbReference type="InterPro" id="IPR050334">
    <property type="entry name" value="Molybdenum_import_ModC"/>
</dbReference>
<evidence type="ECO:0000256" key="2">
    <source>
        <dbReference type="ARBA" id="ARBA00022840"/>
    </source>
</evidence>
<dbReference type="InterPro" id="IPR003439">
    <property type="entry name" value="ABC_transporter-like_ATP-bd"/>
</dbReference>
<proteinExistence type="predicted"/>
<dbReference type="SUPFAM" id="SSF52540">
    <property type="entry name" value="P-loop containing nucleoside triphosphate hydrolases"/>
    <property type="match status" value="2"/>
</dbReference>
<keyword evidence="2" id="KW-0067">ATP-binding</keyword>
<dbReference type="Proteomes" id="UP000480548">
    <property type="component" value="Unassembled WGS sequence"/>
</dbReference>
<protein>
    <recommendedName>
        <fullName evidence="4">ABC transporter domain-containing protein</fullName>
    </recommendedName>
</protein>
<reference evidence="5 6" key="1">
    <citation type="submission" date="2019-06" db="EMBL/GenBank/DDBJ databases">
        <authorList>
            <person name="Palmer J.M."/>
        </authorList>
    </citation>
    <scope>NUCLEOTIDE SEQUENCE [LARGE SCALE GENOMIC DNA]</scope>
    <source>
        <strain evidence="5 6">TWF703</strain>
    </source>
</reference>
<evidence type="ECO:0000259" key="4">
    <source>
        <dbReference type="PROSITE" id="PS50893"/>
    </source>
</evidence>
<feature type="domain" description="ABC transporter" evidence="4">
    <location>
        <begin position="6"/>
        <end position="286"/>
    </location>
</feature>
<dbReference type="GO" id="GO:0016887">
    <property type="term" value="F:ATP hydrolysis activity"/>
    <property type="evidence" value="ECO:0007669"/>
    <property type="project" value="InterPro"/>
</dbReference>
<keyword evidence="1" id="KW-0547">Nucleotide-binding</keyword>
<dbReference type="InterPro" id="IPR003593">
    <property type="entry name" value="AAA+_ATPase"/>
</dbReference>
<dbReference type="AlphaFoldDB" id="A0A7C8NVW6"/>
<comment type="caution">
    <text evidence="5">The sequence shown here is derived from an EMBL/GenBank/DDBJ whole genome shotgun (WGS) entry which is preliminary data.</text>
</comment>
<dbReference type="CDD" id="cd00267">
    <property type="entry name" value="ABC_ATPase"/>
    <property type="match status" value="1"/>
</dbReference>
<organism evidence="5 6">
    <name type="scientific">Orbilia oligospora</name>
    <name type="common">Nematode-trapping fungus</name>
    <name type="synonym">Arthrobotrys oligospora</name>
    <dbReference type="NCBI Taxonomy" id="2813651"/>
    <lineage>
        <taxon>Eukaryota</taxon>
        <taxon>Fungi</taxon>
        <taxon>Dikarya</taxon>
        <taxon>Ascomycota</taxon>
        <taxon>Pezizomycotina</taxon>
        <taxon>Orbiliomycetes</taxon>
        <taxon>Orbiliales</taxon>
        <taxon>Orbiliaceae</taxon>
        <taxon>Orbilia</taxon>
    </lineage>
</organism>
<dbReference type="EMBL" id="WIQZ01000030">
    <property type="protein sequence ID" value="KAF3136130.1"/>
    <property type="molecule type" value="Genomic_DNA"/>
</dbReference>
<evidence type="ECO:0000256" key="3">
    <source>
        <dbReference type="SAM" id="MobiDB-lite"/>
    </source>
</evidence>